<feature type="transmembrane region" description="Helical" evidence="1">
    <location>
        <begin position="21"/>
        <end position="38"/>
    </location>
</feature>
<evidence type="ECO:0000313" key="3">
    <source>
        <dbReference type="EMBL" id="MDP4529889.1"/>
    </source>
</evidence>
<feature type="transmembrane region" description="Helical" evidence="1">
    <location>
        <begin position="163"/>
        <end position="180"/>
    </location>
</feature>
<dbReference type="PANTHER" id="PTHR31061:SF24">
    <property type="entry name" value="LD22376P"/>
    <property type="match status" value="1"/>
</dbReference>
<keyword evidence="4" id="KW-1185">Reference proteome</keyword>
<feature type="transmembrane region" description="Helical" evidence="1">
    <location>
        <begin position="136"/>
        <end position="156"/>
    </location>
</feature>
<proteinExistence type="predicted"/>
<gene>
    <name evidence="3" type="ORF">Q3O59_12745</name>
</gene>
<dbReference type="InterPro" id="IPR012429">
    <property type="entry name" value="HGSNAT_cat"/>
</dbReference>
<feature type="transmembrane region" description="Helical" evidence="1">
    <location>
        <begin position="100"/>
        <end position="116"/>
    </location>
</feature>
<feature type="transmembrane region" description="Helical" evidence="1">
    <location>
        <begin position="225"/>
        <end position="246"/>
    </location>
</feature>
<feature type="transmembrane region" description="Helical" evidence="1">
    <location>
        <begin position="258"/>
        <end position="276"/>
    </location>
</feature>
<keyword evidence="1" id="KW-0812">Transmembrane</keyword>
<feature type="transmembrane region" description="Helical" evidence="1">
    <location>
        <begin position="319"/>
        <end position="347"/>
    </location>
</feature>
<sequence>MKAWWQRHCDGILQQLPADRLLALDLFRGITITAMILVNNPGSWVHIYAPLRHAEWHGWTPTDLIFPFFIYIVGVSMQLSLSKQQRSRPAQLLSGSLRSLKLIALGLMLALAYYNLRDPNFDWVEQRLLVLRYPGVLQRIGVVYFISLLLVLVLAWRGRLLSALLLCGVYLLAMFGLTYQDDAGNSYRGLLEYGNNFAAWLDHRLLGPNHLLYRSATPFSFDPEGLWSTLPAISSCLAGVLTAQYLQQPGALTSKIKTLLLFGVAAVLLAELWHGWLPINKALWTPSFVLLSTGYAWLVLALSLWLCDIRGYRRWTAPFVVFGANAILFFVAAGLVARLLGMIPIGTTVLQPWLYRSWFQPFFGNELGSLMFALCFLLLAYLAMYGCYRKGWIWKV</sequence>
<evidence type="ECO:0000259" key="2">
    <source>
        <dbReference type="Pfam" id="PF07786"/>
    </source>
</evidence>
<dbReference type="PANTHER" id="PTHR31061">
    <property type="entry name" value="LD22376P"/>
    <property type="match status" value="1"/>
</dbReference>
<organism evidence="3 4">
    <name type="scientific">Alkalimonas delamerensis</name>
    <dbReference type="NCBI Taxonomy" id="265981"/>
    <lineage>
        <taxon>Bacteria</taxon>
        <taxon>Pseudomonadati</taxon>
        <taxon>Pseudomonadota</taxon>
        <taxon>Gammaproteobacteria</taxon>
        <taxon>Alkalimonas</taxon>
    </lineage>
</organism>
<feature type="transmembrane region" description="Helical" evidence="1">
    <location>
        <begin position="367"/>
        <end position="388"/>
    </location>
</feature>
<dbReference type="EMBL" id="JAUZVY010000005">
    <property type="protein sequence ID" value="MDP4529889.1"/>
    <property type="molecule type" value="Genomic_DNA"/>
</dbReference>
<keyword evidence="1" id="KW-1133">Transmembrane helix</keyword>
<dbReference type="Proteomes" id="UP001236258">
    <property type="component" value="Unassembled WGS sequence"/>
</dbReference>
<dbReference type="Pfam" id="PF07786">
    <property type="entry name" value="HGSNAT_cat"/>
    <property type="match status" value="1"/>
</dbReference>
<feature type="transmembrane region" description="Helical" evidence="1">
    <location>
        <begin position="288"/>
        <end position="307"/>
    </location>
</feature>
<dbReference type="RefSeq" id="WP_305945934.1">
    <property type="nucleotide sequence ID" value="NZ_JAUZVY010000005.1"/>
</dbReference>
<feature type="transmembrane region" description="Helical" evidence="1">
    <location>
        <begin position="58"/>
        <end position="79"/>
    </location>
</feature>
<protein>
    <submittedName>
        <fullName evidence="3">Heparan-alpha-glucosaminide N-acetyltransferase domain-containing protein</fullName>
    </submittedName>
</protein>
<evidence type="ECO:0000256" key="1">
    <source>
        <dbReference type="SAM" id="Phobius"/>
    </source>
</evidence>
<evidence type="ECO:0000313" key="4">
    <source>
        <dbReference type="Proteomes" id="UP001236258"/>
    </source>
</evidence>
<reference evidence="3 4" key="1">
    <citation type="submission" date="2023-08" db="EMBL/GenBank/DDBJ databases">
        <authorList>
            <person name="Joshi A."/>
            <person name="Thite S."/>
        </authorList>
    </citation>
    <scope>NUCLEOTIDE SEQUENCE [LARGE SCALE GENOMIC DNA]</scope>
    <source>
        <strain evidence="3 4">1E1</strain>
    </source>
</reference>
<keyword evidence="1" id="KW-0472">Membrane</keyword>
<accession>A0ABT9GSD9</accession>
<comment type="caution">
    <text evidence="3">The sequence shown here is derived from an EMBL/GenBank/DDBJ whole genome shotgun (WGS) entry which is preliminary data.</text>
</comment>
<name>A0ABT9GSD9_9GAMM</name>
<feature type="domain" description="Heparan-alpha-glucosaminide N-acetyltransferase catalytic" evidence="2">
    <location>
        <begin position="20"/>
        <end position="248"/>
    </location>
</feature>